<keyword evidence="3" id="KW-0690">Ribosome biogenesis</keyword>
<reference evidence="8" key="1">
    <citation type="journal article" date="2019" name="Int. J. Syst. Evol. Microbiol.">
        <title>The Global Catalogue of Microorganisms (GCM) 10K type strain sequencing project: providing services to taxonomists for standard genome sequencing and annotation.</title>
        <authorList>
            <consortium name="The Broad Institute Genomics Platform"/>
            <consortium name="The Broad Institute Genome Sequencing Center for Infectious Disease"/>
            <person name="Wu L."/>
            <person name="Ma J."/>
        </authorList>
    </citation>
    <scope>NUCLEOTIDE SEQUENCE [LARGE SCALE GENOMIC DNA]</scope>
    <source>
        <strain evidence="8">CGMCC 1.10992</strain>
    </source>
</reference>
<dbReference type="InterPro" id="IPR030378">
    <property type="entry name" value="G_CP_dom"/>
</dbReference>
<keyword evidence="3" id="KW-0479">Metal-binding</keyword>
<dbReference type="NCBIfam" id="TIGR00157">
    <property type="entry name" value="ribosome small subunit-dependent GTPase A"/>
    <property type="match status" value="1"/>
</dbReference>
<dbReference type="SUPFAM" id="SSF52540">
    <property type="entry name" value="P-loop containing nucleoside triphosphate hydrolases"/>
    <property type="match status" value="1"/>
</dbReference>
<feature type="binding site" evidence="3">
    <location>
        <begin position="218"/>
        <end position="226"/>
    </location>
    <ligand>
        <name>GTP</name>
        <dbReference type="ChEBI" id="CHEBI:37565"/>
    </ligand>
</feature>
<keyword evidence="3" id="KW-0862">Zinc</keyword>
<feature type="binding site" evidence="3">
    <location>
        <position position="307"/>
    </location>
    <ligand>
        <name>Zn(2+)</name>
        <dbReference type="ChEBI" id="CHEBI:29105"/>
    </ligand>
</feature>
<evidence type="ECO:0000256" key="2">
    <source>
        <dbReference type="ARBA" id="ARBA00023134"/>
    </source>
</evidence>
<dbReference type="GO" id="GO:0016787">
    <property type="term" value="F:hydrolase activity"/>
    <property type="evidence" value="ECO:0007669"/>
    <property type="project" value="UniProtKB-KW"/>
</dbReference>
<comment type="function">
    <text evidence="3">One of several proteins that assist in the late maturation steps of the functional core of the 30S ribosomal subunit. Helps release RbfA from mature subunits. May play a role in the assembly of ribosomal proteins into the subunit. Circularly permuted GTPase that catalyzes slow GTP hydrolysis, GTPase activity is stimulated by the 30S ribosomal subunit.</text>
</comment>
<keyword evidence="8" id="KW-1185">Reference proteome</keyword>
<dbReference type="PANTHER" id="PTHR32120:SF11">
    <property type="entry name" value="SMALL RIBOSOMAL SUBUNIT BIOGENESIS GTPASE RSGA 1, MITOCHONDRIAL-RELATED"/>
    <property type="match status" value="1"/>
</dbReference>
<dbReference type="CDD" id="cd01854">
    <property type="entry name" value="YjeQ_EngC"/>
    <property type="match status" value="1"/>
</dbReference>
<dbReference type="Pfam" id="PF03193">
    <property type="entry name" value="RsgA_GTPase"/>
    <property type="match status" value="1"/>
</dbReference>
<keyword evidence="3" id="KW-0699">rRNA-binding</keyword>
<dbReference type="NCBIfam" id="NF008931">
    <property type="entry name" value="PRK12288.1"/>
    <property type="match status" value="1"/>
</dbReference>
<feature type="domain" description="EngC GTPase" evidence="5">
    <location>
        <begin position="125"/>
        <end position="274"/>
    </location>
</feature>
<keyword evidence="3" id="KW-0963">Cytoplasm</keyword>
<dbReference type="InterPro" id="IPR012340">
    <property type="entry name" value="NA-bd_OB-fold"/>
</dbReference>
<accession>A0ABW4XP24</accession>
<protein>
    <recommendedName>
        <fullName evidence="3">Small ribosomal subunit biogenesis GTPase RsgA</fullName>
        <ecNumber evidence="3">3.6.1.-</ecNumber>
    </recommendedName>
</protein>
<dbReference type="InterPro" id="IPR027417">
    <property type="entry name" value="P-loop_NTPase"/>
</dbReference>
<comment type="similarity">
    <text evidence="3">Belongs to the TRAFAC class YlqF/YawG GTPase family. RsgA subfamily.</text>
</comment>
<dbReference type="PROSITE" id="PS51721">
    <property type="entry name" value="G_CP"/>
    <property type="match status" value="1"/>
</dbReference>
<evidence type="ECO:0000256" key="1">
    <source>
        <dbReference type="ARBA" id="ARBA00022741"/>
    </source>
</evidence>
<dbReference type="Proteomes" id="UP001597380">
    <property type="component" value="Unassembled WGS sequence"/>
</dbReference>
<evidence type="ECO:0000313" key="8">
    <source>
        <dbReference type="Proteomes" id="UP001597380"/>
    </source>
</evidence>
<feature type="compositionally biased region" description="Basic residues" evidence="4">
    <location>
        <begin position="1"/>
        <end position="23"/>
    </location>
</feature>
<keyword evidence="3 7" id="KW-0378">Hydrolase</keyword>
<keyword evidence="1 3" id="KW-0547">Nucleotide-binding</keyword>
<organism evidence="7 8">
    <name type="scientific">Corallincola platygyrae</name>
    <dbReference type="NCBI Taxonomy" id="1193278"/>
    <lineage>
        <taxon>Bacteria</taxon>
        <taxon>Pseudomonadati</taxon>
        <taxon>Pseudomonadota</taxon>
        <taxon>Gammaproteobacteria</taxon>
        <taxon>Alteromonadales</taxon>
        <taxon>Psychromonadaceae</taxon>
        <taxon>Corallincola</taxon>
    </lineage>
</organism>
<comment type="subcellular location">
    <subcellularLocation>
        <location evidence="3">Cytoplasm</location>
    </subcellularLocation>
</comment>
<evidence type="ECO:0000259" key="5">
    <source>
        <dbReference type="PROSITE" id="PS50936"/>
    </source>
</evidence>
<proteinExistence type="inferred from homology"/>
<dbReference type="Gene3D" id="3.40.50.300">
    <property type="entry name" value="P-loop containing nucleotide triphosphate hydrolases"/>
    <property type="match status" value="1"/>
</dbReference>
<evidence type="ECO:0000256" key="3">
    <source>
        <dbReference type="HAMAP-Rule" id="MF_01820"/>
    </source>
</evidence>
<feature type="binding site" evidence="3">
    <location>
        <position position="313"/>
    </location>
    <ligand>
        <name>Zn(2+)</name>
        <dbReference type="ChEBI" id="CHEBI:29105"/>
    </ligand>
</feature>
<keyword evidence="2 3" id="KW-0342">GTP-binding</keyword>
<name>A0ABW4XP24_9GAMM</name>
<dbReference type="PROSITE" id="PS50936">
    <property type="entry name" value="ENGC_GTPASE"/>
    <property type="match status" value="1"/>
</dbReference>
<evidence type="ECO:0000313" key="7">
    <source>
        <dbReference type="EMBL" id="MFD2096550.1"/>
    </source>
</evidence>
<comment type="caution">
    <text evidence="7">The sequence shown here is derived from an EMBL/GenBank/DDBJ whole genome shotgun (WGS) entry which is preliminary data.</text>
</comment>
<dbReference type="Gene3D" id="1.10.40.50">
    <property type="entry name" value="Probable gtpase engc, domain 3"/>
    <property type="match status" value="1"/>
</dbReference>
<dbReference type="InterPro" id="IPR004881">
    <property type="entry name" value="Ribosome_biogen_GTPase_RsgA"/>
</dbReference>
<dbReference type="RefSeq" id="WP_345339061.1">
    <property type="nucleotide sequence ID" value="NZ_BAABLI010000008.1"/>
</dbReference>
<feature type="domain" description="CP-type G" evidence="6">
    <location>
        <begin position="117"/>
        <end position="276"/>
    </location>
</feature>
<keyword evidence="3" id="KW-0694">RNA-binding</keyword>
<feature type="region of interest" description="Disordered" evidence="4">
    <location>
        <begin position="1"/>
        <end position="50"/>
    </location>
</feature>
<feature type="binding site" evidence="3">
    <location>
        <position position="300"/>
    </location>
    <ligand>
        <name>Zn(2+)</name>
        <dbReference type="ChEBI" id="CHEBI:29105"/>
    </ligand>
</feature>
<dbReference type="HAMAP" id="MF_01820">
    <property type="entry name" value="GTPase_RsgA"/>
    <property type="match status" value="1"/>
</dbReference>
<comment type="cofactor">
    <cofactor evidence="3">
        <name>Zn(2+)</name>
        <dbReference type="ChEBI" id="CHEBI:29105"/>
    </cofactor>
    <text evidence="3">Binds 1 zinc ion per subunit.</text>
</comment>
<gene>
    <name evidence="3 7" type="primary">rsgA</name>
    <name evidence="7" type="ORF">ACFSJ3_11195</name>
</gene>
<feature type="binding site" evidence="3">
    <location>
        <begin position="164"/>
        <end position="167"/>
    </location>
    <ligand>
        <name>GTP</name>
        <dbReference type="ChEBI" id="CHEBI:37565"/>
    </ligand>
</feature>
<sequence>MAKKKKLTKGQIRRVRANQRKRLDKAEKALDQALPEDDQLDPPQNGTIVSRFGQHCDVEDSEGKVRRCNSRRTIESLVTGDKVIWRPYKQADENSGLGGVVEVVQPRSSELCRPDFYDGLKPVAANIDQIFIVSSVLPAFSSQIIDRYLVASENIEIEPVIVLNKTDLLDDASRAEIAPYLETYRNLGYRVLEASSLNAEGLEPVREALVGRVSVFVGQSGVGKSSLINALLPNAEELTGEVSTVSGLGQHTTTAAKLLHLDGGGDLIDSPGVREFALWHLETDRVTWCFREFRELMGDCRFRDCKHGDDPGCAIREAVEAGKISQQRYDNYHHILTTMDTDKPKRQRPL</sequence>
<dbReference type="PANTHER" id="PTHR32120">
    <property type="entry name" value="SMALL RIBOSOMAL SUBUNIT BIOGENESIS GTPASE RSGA"/>
    <property type="match status" value="1"/>
</dbReference>
<dbReference type="InterPro" id="IPR010914">
    <property type="entry name" value="RsgA_GTPase_dom"/>
</dbReference>
<evidence type="ECO:0000256" key="4">
    <source>
        <dbReference type="SAM" id="MobiDB-lite"/>
    </source>
</evidence>
<dbReference type="EMBL" id="JBHUHT010000012">
    <property type="protein sequence ID" value="MFD2096550.1"/>
    <property type="molecule type" value="Genomic_DNA"/>
</dbReference>
<evidence type="ECO:0000259" key="6">
    <source>
        <dbReference type="PROSITE" id="PS51721"/>
    </source>
</evidence>
<feature type="binding site" evidence="3">
    <location>
        <position position="305"/>
    </location>
    <ligand>
        <name>Zn(2+)</name>
        <dbReference type="ChEBI" id="CHEBI:29105"/>
    </ligand>
</feature>
<comment type="subunit">
    <text evidence="3">Monomer. Associates with 30S ribosomal subunit, binds 16S rRNA.</text>
</comment>
<dbReference type="Gene3D" id="2.40.50.140">
    <property type="entry name" value="Nucleic acid-binding proteins"/>
    <property type="match status" value="1"/>
</dbReference>
<dbReference type="EC" id="3.6.1.-" evidence="3"/>